<feature type="domain" description="AB hydrolase-1" evidence="1">
    <location>
        <begin position="6"/>
        <end position="221"/>
    </location>
</feature>
<dbReference type="InterPro" id="IPR029058">
    <property type="entry name" value="AB_hydrolase_fold"/>
</dbReference>
<dbReference type="InterPro" id="IPR000073">
    <property type="entry name" value="AB_hydrolase_1"/>
</dbReference>
<organism evidence="2 3">
    <name type="scientific">Microtetraspora glauca</name>
    <dbReference type="NCBI Taxonomy" id="1996"/>
    <lineage>
        <taxon>Bacteria</taxon>
        <taxon>Bacillati</taxon>
        <taxon>Actinomycetota</taxon>
        <taxon>Actinomycetes</taxon>
        <taxon>Streptosporangiales</taxon>
        <taxon>Streptosporangiaceae</taxon>
        <taxon>Microtetraspora</taxon>
    </lineage>
</organism>
<dbReference type="GO" id="GO:0016787">
    <property type="term" value="F:hydrolase activity"/>
    <property type="evidence" value="ECO:0007669"/>
    <property type="project" value="UniProtKB-KW"/>
</dbReference>
<dbReference type="PANTHER" id="PTHR43689">
    <property type="entry name" value="HYDROLASE"/>
    <property type="match status" value="1"/>
</dbReference>
<accession>A0ABV3G7K5</accession>
<name>A0ABV3G7K5_MICGL</name>
<keyword evidence="2" id="KW-0378">Hydrolase</keyword>
<comment type="caution">
    <text evidence="2">The sequence shown here is derived from an EMBL/GenBank/DDBJ whole genome shotgun (WGS) entry which is preliminary data.</text>
</comment>
<keyword evidence="3" id="KW-1185">Reference proteome</keyword>
<dbReference type="RefSeq" id="WP_061253553.1">
    <property type="nucleotide sequence ID" value="NZ_JBFALK010000001.1"/>
</dbReference>
<reference evidence="2 3" key="1">
    <citation type="submission" date="2024-06" db="EMBL/GenBank/DDBJ databases">
        <title>The Natural Products Discovery Center: Release of the First 8490 Sequenced Strains for Exploring Actinobacteria Biosynthetic Diversity.</title>
        <authorList>
            <person name="Kalkreuter E."/>
            <person name="Kautsar S.A."/>
            <person name="Yang D."/>
            <person name="Bader C.D."/>
            <person name="Teijaro C.N."/>
            <person name="Fluegel L."/>
            <person name="Davis C.M."/>
            <person name="Simpson J.R."/>
            <person name="Lauterbach L."/>
            <person name="Steele A.D."/>
            <person name="Gui C."/>
            <person name="Meng S."/>
            <person name="Li G."/>
            <person name="Viehrig K."/>
            <person name="Ye F."/>
            <person name="Su P."/>
            <person name="Kiefer A.F."/>
            <person name="Nichols A."/>
            <person name="Cepeda A.J."/>
            <person name="Yan W."/>
            <person name="Fan B."/>
            <person name="Jiang Y."/>
            <person name="Adhikari A."/>
            <person name="Zheng C.-J."/>
            <person name="Schuster L."/>
            <person name="Cowan T.M."/>
            <person name="Smanski M.J."/>
            <person name="Chevrette M.G."/>
            <person name="De Carvalho L.P.S."/>
            <person name="Shen B."/>
        </authorList>
    </citation>
    <scope>NUCLEOTIDE SEQUENCE [LARGE SCALE GENOMIC DNA]</scope>
    <source>
        <strain evidence="2 3">NPDC050100</strain>
    </source>
</reference>
<proteinExistence type="predicted"/>
<sequence>MADLPVVLVHGIRVTGSMWSPVRSLLRSPSAAPDLPGHGSLSGMPYDMDAACDVVAECIAGLGGRALVAGLSLGGYVGIATAARHPSMVAGLVAIGCTARPGGAFARVYRLAGRLAAGYPALANRISASGFRRALPGPAGEAVVAGGLFCEVVPSVVEAVTSEDPVVSLARYPGRVWLVNGARDPFRVNELDFLRACRNGSLTRISGRGHLTVLAAPDRMAGFLDQAADAVRDRAA</sequence>
<dbReference type="SUPFAM" id="SSF53474">
    <property type="entry name" value="alpha/beta-Hydrolases"/>
    <property type="match status" value="1"/>
</dbReference>
<evidence type="ECO:0000259" key="1">
    <source>
        <dbReference type="Pfam" id="PF12697"/>
    </source>
</evidence>
<evidence type="ECO:0000313" key="2">
    <source>
        <dbReference type="EMBL" id="MEV0967544.1"/>
    </source>
</evidence>
<dbReference type="Proteomes" id="UP001551675">
    <property type="component" value="Unassembled WGS sequence"/>
</dbReference>
<dbReference type="EMBL" id="JBFALK010000001">
    <property type="protein sequence ID" value="MEV0967544.1"/>
    <property type="molecule type" value="Genomic_DNA"/>
</dbReference>
<dbReference type="Gene3D" id="3.40.50.1820">
    <property type="entry name" value="alpha/beta hydrolase"/>
    <property type="match status" value="1"/>
</dbReference>
<dbReference type="PANTHER" id="PTHR43689:SF8">
    <property type="entry name" value="ALPHA_BETA-HYDROLASES SUPERFAMILY PROTEIN"/>
    <property type="match status" value="1"/>
</dbReference>
<dbReference type="Pfam" id="PF12697">
    <property type="entry name" value="Abhydrolase_6"/>
    <property type="match status" value="1"/>
</dbReference>
<evidence type="ECO:0000313" key="3">
    <source>
        <dbReference type="Proteomes" id="UP001551675"/>
    </source>
</evidence>
<protein>
    <submittedName>
        <fullName evidence="2">Alpha/beta hydrolase</fullName>
    </submittedName>
</protein>
<gene>
    <name evidence="2" type="ORF">AB0I59_02820</name>
</gene>